<evidence type="ECO:0000313" key="8">
    <source>
        <dbReference type="EMBL" id="KAG5830362.1"/>
    </source>
</evidence>
<evidence type="ECO:0000256" key="6">
    <source>
        <dbReference type="SAM" id="Phobius"/>
    </source>
</evidence>
<evidence type="ECO:0000256" key="2">
    <source>
        <dbReference type="ARBA" id="ARBA00006565"/>
    </source>
</evidence>
<feature type="transmembrane region" description="Helical" evidence="6">
    <location>
        <begin position="54"/>
        <end position="73"/>
    </location>
</feature>
<dbReference type="GO" id="GO:0010506">
    <property type="term" value="P:regulation of autophagy"/>
    <property type="evidence" value="ECO:0007669"/>
    <property type="project" value="TreeGrafter"/>
</dbReference>
<dbReference type="PANTHER" id="PTHR21324:SF11">
    <property type="entry name" value="DNA DAMAGE-REGULATED AUTOPHAGY MODULATOR PROTEIN 1"/>
    <property type="match status" value="1"/>
</dbReference>
<dbReference type="Proteomes" id="UP001044222">
    <property type="component" value="Chromosome 19"/>
</dbReference>
<dbReference type="GO" id="GO:0012505">
    <property type="term" value="C:endomembrane system"/>
    <property type="evidence" value="ECO:0007669"/>
    <property type="project" value="UniProtKB-SubCell"/>
</dbReference>
<feature type="transmembrane region" description="Helical" evidence="6">
    <location>
        <begin position="158"/>
        <end position="181"/>
    </location>
</feature>
<keyword evidence="3 6" id="KW-0812">Transmembrane</keyword>
<comment type="similarity">
    <text evidence="2">Belongs to the DRAM/TMEM150 family.</text>
</comment>
<organism evidence="8 9">
    <name type="scientific">Anguilla anguilla</name>
    <name type="common">European freshwater eel</name>
    <name type="synonym">Muraena anguilla</name>
    <dbReference type="NCBI Taxonomy" id="7936"/>
    <lineage>
        <taxon>Eukaryota</taxon>
        <taxon>Metazoa</taxon>
        <taxon>Chordata</taxon>
        <taxon>Craniata</taxon>
        <taxon>Vertebrata</taxon>
        <taxon>Euteleostomi</taxon>
        <taxon>Actinopterygii</taxon>
        <taxon>Neopterygii</taxon>
        <taxon>Teleostei</taxon>
        <taxon>Anguilliformes</taxon>
        <taxon>Anguillidae</taxon>
        <taxon>Anguilla</taxon>
    </lineage>
</organism>
<keyword evidence="4 6" id="KW-1133">Transmembrane helix</keyword>
<evidence type="ECO:0000256" key="1">
    <source>
        <dbReference type="ARBA" id="ARBA00004127"/>
    </source>
</evidence>
<comment type="subcellular location">
    <subcellularLocation>
        <location evidence="1">Endomembrane system</location>
        <topology evidence="1">Multi-pass membrane protein</topology>
    </subcellularLocation>
</comment>
<accession>A0A9D3LIA6</accession>
<dbReference type="Pfam" id="PF10277">
    <property type="entry name" value="Frag1"/>
    <property type="match status" value="1"/>
</dbReference>
<evidence type="ECO:0000259" key="7">
    <source>
        <dbReference type="Pfam" id="PF10277"/>
    </source>
</evidence>
<gene>
    <name evidence="8" type="ORF">ANANG_G00309770</name>
</gene>
<evidence type="ECO:0000256" key="5">
    <source>
        <dbReference type="ARBA" id="ARBA00023136"/>
    </source>
</evidence>
<dbReference type="AlphaFoldDB" id="A0A9D3LIA6"/>
<feature type="transmembrane region" description="Helical" evidence="6">
    <location>
        <begin position="126"/>
        <end position="146"/>
    </location>
</feature>
<evidence type="ECO:0000256" key="3">
    <source>
        <dbReference type="ARBA" id="ARBA00022692"/>
    </source>
</evidence>
<reference evidence="8" key="1">
    <citation type="submission" date="2021-01" db="EMBL/GenBank/DDBJ databases">
        <title>A chromosome-scale assembly of European eel, Anguilla anguilla.</title>
        <authorList>
            <person name="Henkel C."/>
            <person name="Jong-Raadsen S.A."/>
            <person name="Dufour S."/>
            <person name="Weltzien F.-A."/>
            <person name="Palstra A.P."/>
            <person name="Pelster B."/>
            <person name="Spaink H.P."/>
            <person name="Van Den Thillart G.E."/>
            <person name="Jansen H."/>
            <person name="Zahm M."/>
            <person name="Klopp C."/>
            <person name="Cedric C."/>
            <person name="Louis A."/>
            <person name="Berthelot C."/>
            <person name="Parey E."/>
            <person name="Roest Crollius H."/>
            <person name="Montfort J."/>
            <person name="Robinson-Rechavi M."/>
            <person name="Bucao C."/>
            <person name="Bouchez O."/>
            <person name="Gislard M."/>
            <person name="Lluch J."/>
            <person name="Milhes M."/>
            <person name="Lampietro C."/>
            <person name="Lopez Roques C."/>
            <person name="Donnadieu C."/>
            <person name="Braasch I."/>
            <person name="Desvignes T."/>
            <person name="Postlethwait J."/>
            <person name="Bobe J."/>
            <person name="Guiguen Y."/>
            <person name="Dirks R."/>
        </authorList>
    </citation>
    <scope>NUCLEOTIDE SEQUENCE</scope>
    <source>
        <strain evidence="8">Tag_6206</strain>
        <tissue evidence="8">Liver</tissue>
    </source>
</reference>
<protein>
    <recommendedName>
        <fullName evidence="7">CWH43-like N-terminal domain-containing protein</fullName>
    </recommendedName>
</protein>
<evidence type="ECO:0000256" key="4">
    <source>
        <dbReference type="ARBA" id="ARBA00022989"/>
    </source>
</evidence>
<dbReference type="InterPro" id="IPR019402">
    <property type="entry name" value="CWH43_N"/>
</dbReference>
<dbReference type="GO" id="GO:0005764">
    <property type="term" value="C:lysosome"/>
    <property type="evidence" value="ECO:0007669"/>
    <property type="project" value="TreeGrafter"/>
</dbReference>
<keyword evidence="5 6" id="KW-0472">Membrane</keyword>
<feature type="transmembrane region" description="Helical" evidence="6">
    <location>
        <begin position="193"/>
        <end position="218"/>
    </location>
</feature>
<dbReference type="PANTHER" id="PTHR21324">
    <property type="entry name" value="FASTING-INDUCIBLE INTEGRAL MEMBRANE PROTEIN TM6P1-RELATED"/>
    <property type="match status" value="1"/>
</dbReference>
<feature type="transmembrane region" description="Helical" evidence="6">
    <location>
        <begin position="94"/>
        <end position="114"/>
    </location>
</feature>
<proteinExistence type="inferred from homology"/>
<dbReference type="InterPro" id="IPR050911">
    <property type="entry name" value="DRAM/TMEM150_Autophagy_Mod"/>
</dbReference>
<evidence type="ECO:0000313" key="9">
    <source>
        <dbReference type="Proteomes" id="UP001044222"/>
    </source>
</evidence>
<comment type="caution">
    <text evidence="8">The sequence shown here is derived from an EMBL/GenBank/DDBJ whole genome shotgun (WGS) entry which is preliminary data.</text>
</comment>
<sequence length="236" mass="26349">MFWFMEGTCFLPTFLVIWSSSTFLISYIIAVLDGHVDAIFPYISDTGARPPESGVFGLMTTITAFASVATMFARFKHVQKLQEDANARPWLNLAAFWCGLVSCLGMGIVGTFQVTLMPYTHDVGAVMFFIFGVAYTIMQSITSYLTHPYGSSMAVCHLRAAVSALALLAAFPMIVCAALVPSKLDWDAHDKGYVLHLVSAIFEWVVTFSFVLFFLSYIREFQRFKLTLTMEMLVDT</sequence>
<name>A0A9D3LIA6_ANGAN</name>
<keyword evidence="9" id="KW-1185">Reference proteome</keyword>
<feature type="domain" description="CWH43-like N-terminal" evidence="7">
    <location>
        <begin position="9"/>
        <end position="223"/>
    </location>
</feature>
<dbReference type="EMBL" id="JAFIRN010000019">
    <property type="protein sequence ID" value="KAG5830362.1"/>
    <property type="molecule type" value="Genomic_DNA"/>
</dbReference>